<dbReference type="Proteomes" id="UP001208131">
    <property type="component" value="Unassembled WGS sequence"/>
</dbReference>
<dbReference type="EMBL" id="JAOQJZ010000006">
    <property type="protein sequence ID" value="MCU6705693.1"/>
    <property type="molecule type" value="Genomic_DNA"/>
</dbReference>
<accession>A0AAE3IKS6</accession>
<reference evidence="1 2" key="1">
    <citation type="journal article" date="2021" name="ISME Commun">
        <title>Automated analysis of genomic sequences facilitates high-throughput and comprehensive description of bacteria.</title>
        <authorList>
            <person name="Hitch T.C.A."/>
        </authorList>
    </citation>
    <scope>NUCLEOTIDE SEQUENCE [LARGE SCALE GENOMIC DNA]</scope>
    <source>
        <strain evidence="1 2">Sanger_31</strain>
    </source>
</reference>
<protein>
    <submittedName>
        <fullName evidence="1">Uncharacterized protein</fullName>
    </submittedName>
</protein>
<keyword evidence="2" id="KW-1185">Reference proteome</keyword>
<organism evidence="1 2">
    <name type="scientific">Hominimerdicola aceti</name>
    <dbReference type="NCBI Taxonomy" id="2981726"/>
    <lineage>
        <taxon>Bacteria</taxon>
        <taxon>Bacillati</taxon>
        <taxon>Bacillota</taxon>
        <taxon>Clostridia</taxon>
        <taxon>Eubacteriales</taxon>
        <taxon>Oscillospiraceae</taxon>
        <taxon>Hominimerdicola</taxon>
    </lineage>
</organism>
<dbReference type="RefSeq" id="WP_267300972.1">
    <property type="nucleotide sequence ID" value="NZ_JAOQJZ010000006.1"/>
</dbReference>
<gene>
    <name evidence="1" type="ORF">OCV57_07120</name>
</gene>
<evidence type="ECO:0000313" key="1">
    <source>
        <dbReference type="EMBL" id="MCU6705693.1"/>
    </source>
</evidence>
<evidence type="ECO:0000313" key="2">
    <source>
        <dbReference type="Proteomes" id="UP001208131"/>
    </source>
</evidence>
<comment type="caution">
    <text evidence="1">The sequence shown here is derived from an EMBL/GenBank/DDBJ whole genome shotgun (WGS) entry which is preliminary data.</text>
</comment>
<sequence length="158" mass="18334">MYDNIDYSVEVNSIKRLAPSASRYNFRSGGSRVNTAALRKLSQYRKLRWQEWKLKEDICEMSSQLAAVGEHCGRVAHRGKKLTDLWLDLAKVQLRLRECEELAAKMPKRYRGVVKSRYFDSSKKHPPEWGSSAAEFGFPFGGEELRRRVTKCLNDIYN</sequence>
<dbReference type="AlphaFoldDB" id="A0AAE3IKS6"/>
<name>A0AAE3IKS6_9FIRM</name>
<proteinExistence type="predicted"/>